<dbReference type="Gene3D" id="3.40.50.10490">
    <property type="entry name" value="Glucose-6-phosphate isomerase like protein, domain 1"/>
    <property type="match status" value="1"/>
</dbReference>
<dbReference type="PANTHER" id="PTHR30514:SF18">
    <property type="entry name" value="RPIR-FAMILY TRANSCRIPTIONAL REGULATOR"/>
    <property type="match status" value="1"/>
</dbReference>
<dbReference type="STRING" id="380248.SAMN05216251_11071"/>
<dbReference type="Pfam" id="PF01380">
    <property type="entry name" value="SIS"/>
    <property type="match status" value="1"/>
</dbReference>
<gene>
    <name evidence="2" type="ORF">SAMN05216251_11071</name>
</gene>
<dbReference type="RefSeq" id="WP_093714665.1">
    <property type="nucleotide sequence ID" value="NZ_FONG01000010.1"/>
</dbReference>
<feature type="domain" description="SIS" evidence="1">
    <location>
        <begin position="133"/>
        <end position="270"/>
    </location>
</feature>
<evidence type="ECO:0000313" key="3">
    <source>
        <dbReference type="Proteomes" id="UP000199323"/>
    </source>
</evidence>
<dbReference type="AlphaFoldDB" id="A0A1I2H4I5"/>
<dbReference type="OrthoDB" id="3574600at2"/>
<name>A0A1I2H4I5_9ACTN</name>
<protein>
    <submittedName>
        <fullName evidence="2">Transcriptional regulator, RpiR family</fullName>
    </submittedName>
</protein>
<dbReference type="PROSITE" id="PS51464">
    <property type="entry name" value="SIS"/>
    <property type="match status" value="1"/>
</dbReference>
<dbReference type="EMBL" id="FONG01000010">
    <property type="protein sequence ID" value="SFF24458.1"/>
    <property type="molecule type" value="Genomic_DNA"/>
</dbReference>
<accession>A0A1I2H4I5</accession>
<dbReference type="GO" id="GO:0097367">
    <property type="term" value="F:carbohydrate derivative binding"/>
    <property type="evidence" value="ECO:0007669"/>
    <property type="project" value="InterPro"/>
</dbReference>
<sequence>MCSHVSTWSDPLALLSDAAQDLGDGEQALYDVLMAGYPHSVLRRHDVLLEQSGATRRDLHRLLTTAGFRDLAELQARVADKLNDELRSPAARFAARLSPAARAGLLPRMTVRESDNVATTLSELHDSGALSLAADALLAGRRRWVTGHRRSHAFAHLLATDLAAVLGQVALVGGSAGREIEALTDSGPQDVLVAFALRRYDSATLRLTGAFADLGATVIAITDDAGGPLAARADICLTAVTASTSYADSPTAVTAVAHALATLAAARSKAAGRRLARREQAVALLSAYDEE</sequence>
<dbReference type="InterPro" id="IPR001347">
    <property type="entry name" value="SIS_dom"/>
</dbReference>
<dbReference type="PANTHER" id="PTHR30514">
    <property type="entry name" value="GLUCOKINASE"/>
    <property type="match status" value="1"/>
</dbReference>
<dbReference type="InterPro" id="IPR047640">
    <property type="entry name" value="RpiR-like"/>
</dbReference>
<dbReference type="GO" id="GO:1901135">
    <property type="term" value="P:carbohydrate derivative metabolic process"/>
    <property type="evidence" value="ECO:0007669"/>
    <property type="project" value="InterPro"/>
</dbReference>
<dbReference type="Proteomes" id="UP000199323">
    <property type="component" value="Unassembled WGS sequence"/>
</dbReference>
<evidence type="ECO:0000313" key="2">
    <source>
        <dbReference type="EMBL" id="SFF24458.1"/>
    </source>
</evidence>
<organism evidence="2 3">
    <name type="scientific">Actinacidiphila alni</name>
    <dbReference type="NCBI Taxonomy" id="380248"/>
    <lineage>
        <taxon>Bacteria</taxon>
        <taxon>Bacillati</taxon>
        <taxon>Actinomycetota</taxon>
        <taxon>Actinomycetes</taxon>
        <taxon>Kitasatosporales</taxon>
        <taxon>Streptomycetaceae</taxon>
        <taxon>Actinacidiphila</taxon>
    </lineage>
</organism>
<dbReference type="InterPro" id="IPR046348">
    <property type="entry name" value="SIS_dom_sf"/>
</dbReference>
<keyword evidence="3" id="KW-1185">Reference proteome</keyword>
<dbReference type="GO" id="GO:0003677">
    <property type="term" value="F:DNA binding"/>
    <property type="evidence" value="ECO:0007669"/>
    <property type="project" value="InterPro"/>
</dbReference>
<proteinExistence type="predicted"/>
<evidence type="ECO:0000259" key="1">
    <source>
        <dbReference type="PROSITE" id="PS51464"/>
    </source>
</evidence>
<reference evidence="2 3" key="1">
    <citation type="submission" date="2016-10" db="EMBL/GenBank/DDBJ databases">
        <authorList>
            <person name="de Groot N.N."/>
        </authorList>
    </citation>
    <scope>NUCLEOTIDE SEQUENCE [LARGE SCALE GENOMIC DNA]</scope>
    <source>
        <strain evidence="2 3">CGMCC 4.3510</strain>
    </source>
</reference>
<dbReference type="GO" id="GO:0003700">
    <property type="term" value="F:DNA-binding transcription factor activity"/>
    <property type="evidence" value="ECO:0007669"/>
    <property type="project" value="InterPro"/>
</dbReference>
<dbReference type="SUPFAM" id="SSF53697">
    <property type="entry name" value="SIS domain"/>
    <property type="match status" value="1"/>
</dbReference>